<dbReference type="Proteomes" id="UP000192758">
    <property type="component" value="Unassembled WGS sequence"/>
</dbReference>
<proteinExistence type="predicted"/>
<feature type="transmembrane region" description="Helical" evidence="2">
    <location>
        <begin position="20"/>
        <end position="50"/>
    </location>
</feature>
<dbReference type="AlphaFoldDB" id="A0A1W0E8X3"/>
<feature type="compositionally biased region" description="Basic residues" evidence="1">
    <location>
        <begin position="133"/>
        <end position="146"/>
    </location>
</feature>
<organism evidence="3 4">
    <name type="scientific">Ecytonucleospora hepatopenaei</name>
    <dbReference type="NCBI Taxonomy" id="646526"/>
    <lineage>
        <taxon>Eukaryota</taxon>
        <taxon>Fungi</taxon>
        <taxon>Fungi incertae sedis</taxon>
        <taxon>Microsporidia</taxon>
        <taxon>Enterocytozoonidae</taxon>
        <taxon>Ecytonucleospora</taxon>
    </lineage>
</organism>
<dbReference type="EMBL" id="MNPJ01000003">
    <property type="protein sequence ID" value="OQS55705.1"/>
    <property type="molecule type" value="Genomic_DNA"/>
</dbReference>
<keyword evidence="2" id="KW-0812">Transmembrane</keyword>
<name>A0A1W0E8X3_9MICR</name>
<feature type="compositionally biased region" description="Basic and acidic residues" evidence="1">
    <location>
        <begin position="114"/>
        <end position="132"/>
    </location>
</feature>
<keyword evidence="2" id="KW-1133">Transmembrane helix</keyword>
<comment type="caution">
    <text evidence="3">The sequence shown here is derived from an EMBL/GenBank/DDBJ whole genome shotgun (WGS) entry which is preliminary data.</text>
</comment>
<sequence>MLNIFAEWWDSAQKLTSDELTVGAVFFFLLWSLIIIIIIGIIAAFLGLIFKCLFSTRNLVSPRNPESNTNVTVVNQTGKPIEKAVEDENQETNPNNSGETSESVSENKTTENVSENKEEKVEVDLSSKDDKNTKRKKSKRSKPKKSQKPDENI</sequence>
<reference evidence="3 4" key="1">
    <citation type="journal article" date="2017" name="Environ. Microbiol.">
        <title>Decay of the glycolytic pathway and adaptation to intranuclear parasitism within Enterocytozoonidae microsporidia.</title>
        <authorList>
            <person name="Wiredu Boakye D."/>
            <person name="Jaroenlak P."/>
            <person name="Prachumwat A."/>
            <person name="Williams T.A."/>
            <person name="Bateman K.S."/>
            <person name="Itsathitphaisarn O."/>
            <person name="Sritunyalucksana K."/>
            <person name="Paszkiewicz K.H."/>
            <person name="Moore K.A."/>
            <person name="Stentiford G.D."/>
            <person name="Williams B.A."/>
        </authorList>
    </citation>
    <scope>NUCLEOTIDE SEQUENCE [LARGE SCALE GENOMIC DNA]</scope>
    <source>
        <strain evidence="3 4">TH1</strain>
    </source>
</reference>
<gene>
    <name evidence="3" type="ORF">EHP00_463</name>
</gene>
<dbReference type="VEuPathDB" id="MicrosporidiaDB:EHP00_463"/>
<feature type="compositionally biased region" description="Polar residues" evidence="1">
    <location>
        <begin position="60"/>
        <end position="78"/>
    </location>
</feature>
<feature type="compositionally biased region" description="Polar residues" evidence="1">
    <location>
        <begin position="91"/>
        <end position="104"/>
    </location>
</feature>
<keyword evidence="2" id="KW-0472">Membrane</keyword>
<evidence type="ECO:0000256" key="2">
    <source>
        <dbReference type="SAM" id="Phobius"/>
    </source>
</evidence>
<keyword evidence="4" id="KW-1185">Reference proteome</keyword>
<evidence type="ECO:0000313" key="4">
    <source>
        <dbReference type="Proteomes" id="UP000192758"/>
    </source>
</evidence>
<evidence type="ECO:0000313" key="3">
    <source>
        <dbReference type="EMBL" id="OQS55705.1"/>
    </source>
</evidence>
<protein>
    <submittedName>
        <fullName evidence="3">Uncharacterized protein</fullName>
    </submittedName>
</protein>
<accession>A0A1W0E8X3</accession>
<evidence type="ECO:0000256" key="1">
    <source>
        <dbReference type="SAM" id="MobiDB-lite"/>
    </source>
</evidence>
<feature type="region of interest" description="Disordered" evidence="1">
    <location>
        <begin position="60"/>
        <end position="153"/>
    </location>
</feature>